<keyword evidence="7" id="KW-0472">Membrane</keyword>
<keyword evidence="3 8" id="KW-0328">Glycosyltransferase</keyword>
<comment type="subcellular location">
    <subcellularLocation>
        <location evidence="1">Membrane</location>
        <topology evidence="1">Single-pass membrane protein</topology>
    </subcellularLocation>
</comment>
<dbReference type="Pfam" id="PF01697">
    <property type="entry name" value="Glyco_transf_92"/>
    <property type="match status" value="1"/>
</dbReference>
<gene>
    <name evidence="9" type="ORF">BOKJ2_LOCUS3291</name>
</gene>
<dbReference type="EMBL" id="CAJFDH010000002">
    <property type="protein sequence ID" value="CAD5210632.1"/>
    <property type="molecule type" value="Genomic_DNA"/>
</dbReference>
<evidence type="ECO:0000256" key="2">
    <source>
        <dbReference type="ARBA" id="ARBA00007647"/>
    </source>
</evidence>
<dbReference type="EMBL" id="CAJFCW020000002">
    <property type="protein sequence ID" value="CAG9091747.1"/>
    <property type="molecule type" value="Genomic_DNA"/>
</dbReference>
<keyword evidence="4 8" id="KW-0808">Transferase</keyword>
<dbReference type="PANTHER" id="PTHR21645">
    <property type="entry name" value="GLYCOSYLTRANSFERASE FAMILY 92 PROTEIN"/>
    <property type="match status" value="1"/>
</dbReference>
<evidence type="ECO:0000256" key="6">
    <source>
        <dbReference type="ARBA" id="ARBA00022989"/>
    </source>
</evidence>
<comment type="similarity">
    <text evidence="2 8">Belongs to the glycosyltransferase 92 family.</text>
</comment>
<keyword evidence="5" id="KW-0812">Transmembrane</keyword>
<dbReference type="Proteomes" id="UP000783686">
    <property type="component" value="Unassembled WGS sequence"/>
</dbReference>
<proteinExistence type="inferred from homology"/>
<evidence type="ECO:0000256" key="7">
    <source>
        <dbReference type="ARBA" id="ARBA00023136"/>
    </source>
</evidence>
<keyword evidence="6" id="KW-1133">Transmembrane helix</keyword>
<organism evidence="9 10">
    <name type="scientific">Bursaphelenchus okinawaensis</name>
    <dbReference type="NCBI Taxonomy" id="465554"/>
    <lineage>
        <taxon>Eukaryota</taxon>
        <taxon>Metazoa</taxon>
        <taxon>Ecdysozoa</taxon>
        <taxon>Nematoda</taxon>
        <taxon>Chromadorea</taxon>
        <taxon>Rhabditida</taxon>
        <taxon>Tylenchina</taxon>
        <taxon>Tylenchomorpha</taxon>
        <taxon>Aphelenchoidea</taxon>
        <taxon>Aphelenchoididae</taxon>
        <taxon>Bursaphelenchus</taxon>
    </lineage>
</organism>
<dbReference type="InterPro" id="IPR052012">
    <property type="entry name" value="GTase_92"/>
</dbReference>
<dbReference type="OrthoDB" id="5809216at2759"/>
<name>A0A811K5L3_9BILA</name>
<dbReference type="Proteomes" id="UP000614601">
    <property type="component" value="Unassembled WGS sequence"/>
</dbReference>
<evidence type="ECO:0000313" key="9">
    <source>
        <dbReference type="EMBL" id="CAD5210632.1"/>
    </source>
</evidence>
<evidence type="ECO:0000256" key="8">
    <source>
        <dbReference type="RuleBase" id="RU366017"/>
    </source>
</evidence>
<sequence>MSVNLLSNRSFKRLLVALCLSYVVVLSYIKYNEVEDVMDIYIGSTHLVDYEEPNAPYIVVLNTMAQDPIDRDFREKKDMPLYCISDRHEKVDTDWKATDGGMGCFWKNYYVECRFKKPVQSVRLVDGNGYGPQLHVSRPILGKIPLVMCLSRTFYYDNWQVVFTILEMYHAMGVSEFSIHILNVIKEIYEVLKFYEKHINLKVVPGILAPRISGYDPNSKTETMNQIICSNECYFNYREAAEFMIFADMDDLIIPTNGNLLDKARDLLFHQPNIAAFEFFWKTSEYVRIPSINNYSIPRLFNGLISHRNETYGKSILIPKKIDRSIIHNIRHLQYMNVKSLNVSWEDGYTIHLRAQRDPKPGENFDIKHEAIRYKFRGVKNGLKRQGEQNKKDNVKDNVDDIDLTDYVDVERETKDVKKIKKILKKQLQNDAPNLIPLDVMARATYNFRRRLQHKTFYDAVFSLPDAPFFSPQFRQCYIDITSARETENSLCASLSNCHIDYTNGPKCLVTTADNFGYEYKKLNVYVSKHREVVEKDSCRLEMNEIEYVQRMCLLTQQSFDLGYLVLCIGIICWIVHKMVHNRCGSDNQNVLVNKV</sequence>
<dbReference type="GO" id="GO:0016757">
    <property type="term" value="F:glycosyltransferase activity"/>
    <property type="evidence" value="ECO:0007669"/>
    <property type="project" value="UniProtKB-UniRule"/>
</dbReference>
<dbReference type="AlphaFoldDB" id="A0A811K5L3"/>
<accession>A0A811K5L3</accession>
<dbReference type="GO" id="GO:0016020">
    <property type="term" value="C:membrane"/>
    <property type="evidence" value="ECO:0007669"/>
    <property type="project" value="UniProtKB-SubCell"/>
</dbReference>
<dbReference type="EC" id="2.4.1.-" evidence="8"/>
<dbReference type="PANTHER" id="PTHR21645:SF22">
    <property type="entry name" value="GLYCOSYLTRANSFERASE FAMILY 92 PROTEIN"/>
    <property type="match status" value="1"/>
</dbReference>
<comment type="caution">
    <text evidence="9">The sequence shown here is derived from an EMBL/GenBank/DDBJ whole genome shotgun (WGS) entry which is preliminary data.</text>
</comment>
<evidence type="ECO:0000256" key="1">
    <source>
        <dbReference type="ARBA" id="ARBA00004167"/>
    </source>
</evidence>
<evidence type="ECO:0000256" key="4">
    <source>
        <dbReference type="ARBA" id="ARBA00022679"/>
    </source>
</evidence>
<keyword evidence="10" id="KW-1185">Reference proteome</keyword>
<evidence type="ECO:0000256" key="3">
    <source>
        <dbReference type="ARBA" id="ARBA00022676"/>
    </source>
</evidence>
<evidence type="ECO:0000256" key="5">
    <source>
        <dbReference type="ARBA" id="ARBA00022692"/>
    </source>
</evidence>
<reference evidence="9" key="1">
    <citation type="submission" date="2020-09" db="EMBL/GenBank/DDBJ databases">
        <authorList>
            <person name="Kikuchi T."/>
        </authorList>
    </citation>
    <scope>NUCLEOTIDE SEQUENCE</scope>
    <source>
        <strain evidence="9">SH1</strain>
    </source>
</reference>
<dbReference type="InterPro" id="IPR008166">
    <property type="entry name" value="Glyco_transf_92"/>
</dbReference>
<protein>
    <recommendedName>
        <fullName evidence="8">Glycosyltransferase family 92 protein</fullName>
        <ecNumber evidence="8">2.4.1.-</ecNumber>
    </recommendedName>
</protein>
<evidence type="ECO:0000313" key="10">
    <source>
        <dbReference type="Proteomes" id="UP000614601"/>
    </source>
</evidence>